<proteinExistence type="inferred from homology"/>
<feature type="domain" description="Glutamyl-tRNA reductase N-terminal" evidence="17">
    <location>
        <begin position="6"/>
        <end position="158"/>
    </location>
</feature>
<dbReference type="GO" id="GO:0019353">
    <property type="term" value="P:protoporphyrinogen IX biosynthetic process from glutamate"/>
    <property type="evidence" value="ECO:0007669"/>
    <property type="project" value="TreeGrafter"/>
</dbReference>
<keyword evidence="6 9" id="KW-0627">Porphyrin biosynthesis</keyword>
<dbReference type="InterPro" id="IPR015896">
    <property type="entry name" value="4pyrrol_synth_GluRdtase_dimer"/>
</dbReference>
<dbReference type="Proteomes" id="UP000054976">
    <property type="component" value="Unassembled WGS sequence"/>
</dbReference>
<dbReference type="InterPro" id="IPR036343">
    <property type="entry name" value="GluRdtase_N_sf"/>
</dbReference>
<evidence type="ECO:0000313" key="19">
    <source>
        <dbReference type="Proteomes" id="UP000054976"/>
    </source>
</evidence>
<dbReference type="InterPro" id="IPR036291">
    <property type="entry name" value="NAD(P)-bd_dom_sf"/>
</dbReference>
<dbReference type="Pfam" id="PF00745">
    <property type="entry name" value="GlutR_dimer"/>
    <property type="match status" value="1"/>
</dbReference>
<evidence type="ECO:0000256" key="13">
    <source>
        <dbReference type="PIRSR" id="PIRSR000445-4"/>
    </source>
</evidence>
<sequence length="424" mass="48179">MNLIVLGLNHKTAPVEIREKLAFDTQESIREGLKKLTQTEGIKEAVIVSTCNRVEVYVCTNGENEKIIKSLKQFLSEFHNIPIKDFENHLYIFNNKDAVIHLFKVASSLDSMIIGEPQITGQVKDSFEIALSERATSLILNHLMNRALFTAKRVRNETRIGENPVSVSYAAVGLIKKVFDDLSKKSILLVGAGEMAELAMRHLIGSGIKNVYVTNRTYERAKELAKEFNGIAVSFENLKEQIAKSDIVICSTGAPNYVITEQMVKEVMPLRKHKPLFLIDISVPRNIDPLCNELDNVYLYNIDDLQDVVDSNILERKKEAEKALNIIEEETEKFFQWLNSLQSVPVIVSIRNKAEQVRQEELEKFKSRFKELPPEVIASVDYLTQSIINKIMHSPTIALKNNCDNKEILIFAARRLFGIDSEEE</sequence>
<evidence type="ECO:0000256" key="3">
    <source>
        <dbReference type="ARBA" id="ARBA00012970"/>
    </source>
</evidence>
<keyword evidence="19" id="KW-1185">Reference proteome</keyword>
<dbReference type="HAMAP" id="MF_00087">
    <property type="entry name" value="Glu_tRNA_reductase"/>
    <property type="match status" value="1"/>
</dbReference>
<keyword evidence="5 9" id="KW-0560">Oxidoreductase</keyword>
<evidence type="ECO:0000259" key="17">
    <source>
        <dbReference type="Pfam" id="PF05201"/>
    </source>
</evidence>
<evidence type="ECO:0000256" key="12">
    <source>
        <dbReference type="PIRSR" id="PIRSR000445-3"/>
    </source>
</evidence>
<dbReference type="STRING" id="86166.TAGGR_16"/>
<dbReference type="UniPathway" id="UPA00251">
    <property type="reaction ID" value="UER00316"/>
</dbReference>
<evidence type="ECO:0000256" key="11">
    <source>
        <dbReference type="PIRSR" id="PIRSR000445-2"/>
    </source>
</evidence>
<feature type="domain" description="Tetrapyrrole biosynthesis glutamyl-tRNA reductase dimerisation" evidence="15">
    <location>
        <begin position="322"/>
        <end position="419"/>
    </location>
</feature>
<feature type="binding site" evidence="9 11">
    <location>
        <position position="122"/>
    </location>
    <ligand>
        <name>substrate</name>
    </ligand>
</feature>
<dbReference type="InterPro" id="IPR006151">
    <property type="entry name" value="Shikm_DH/Glu-tRNA_Rdtase"/>
</dbReference>
<dbReference type="SUPFAM" id="SSF69075">
    <property type="entry name" value="Glutamyl tRNA-reductase dimerization domain"/>
    <property type="match status" value="1"/>
</dbReference>
<dbReference type="SUPFAM" id="SSF51735">
    <property type="entry name" value="NAD(P)-binding Rossmann-fold domains"/>
    <property type="match status" value="1"/>
</dbReference>
<evidence type="ECO:0000256" key="1">
    <source>
        <dbReference type="ARBA" id="ARBA00005059"/>
    </source>
</evidence>
<feature type="binding site" evidence="9 12">
    <location>
        <begin position="191"/>
        <end position="196"/>
    </location>
    <ligand>
        <name>NADP(+)</name>
        <dbReference type="ChEBI" id="CHEBI:58349"/>
    </ligand>
</feature>
<feature type="binding site" evidence="9 11">
    <location>
        <begin position="50"/>
        <end position="53"/>
    </location>
    <ligand>
        <name>substrate</name>
    </ligand>
</feature>
<dbReference type="Gene3D" id="3.40.50.720">
    <property type="entry name" value="NAD(P)-binding Rossmann-like Domain"/>
    <property type="match status" value="1"/>
</dbReference>
<evidence type="ECO:0000256" key="7">
    <source>
        <dbReference type="ARBA" id="ARBA00047464"/>
    </source>
</evidence>
<evidence type="ECO:0000259" key="15">
    <source>
        <dbReference type="Pfam" id="PF00745"/>
    </source>
</evidence>
<evidence type="ECO:0000256" key="5">
    <source>
        <dbReference type="ARBA" id="ARBA00023002"/>
    </source>
</evidence>
<dbReference type="Gene3D" id="3.30.460.30">
    <property type="entry name" value="Glutamyl-tRNA reductase, N-terminal domain"/>
    <property type="match status" value="1"/>
</dbReference>
<dbReference type="AlphaFoldDB" id="A0A0U9HNT3"/>
<dbReference type="FunFam" id="3.30.460.30:FF:000001">
    <property type="entry name" value="Glutamyl-tRNA reductase"/>
    <property type="match status" value="1"/>
</dbReference>
<comment type="domain">
    <text evidence="9">Possesses an unusual extended V-shaped dimeric structure with each monomer consisting of three distinct domains arranged along a curved 'spinal' alpha-helix. The N-terminal catalytic domain specifically recognizes the glutamate moiety of the substrate. The second domain is the NADPH-binding domain, and the third C-terminal domain is responsible for dimerization.</text>
</comment>
<dbReference type="SUPFAM" id="SSF69742">
    <property type="entry name" value="Glutamyl tRNA-reductase catalytic, N-terminal domain"/>
    <property type="match status" value="1"/>
</dbReference>
<dbReference type="PIRSF" id="PIRSF000445">
    <property type="entry name" value="4pyrrol_synth_GluRdtase"/>
    <property type="match status" value="1"/>
</dbReference>
<feature type="site" description="Important for activity" evidence="9 13">
    <location>
        <position position="101"/>
    </location>
</feature>
<feature type="binding site" evidence="9 11">
    <location>
        <begin position="116"/>
        <end position="118"/>
    </location>
    <ligand>
        <name>substrate</name>
    </ligand>
</feature>
<comment type="subunit">
    <text evidence="9">Homodimer.</text>
</comment>
<protein>
    <recommendedName>
        <fullName evidence="8 9">Glutamyl-tRNA reductase</fullName>
        <shortName evidence="9">GluTR</shortName>
        <ecNumber evidence="3 9">1.2.1.70</ecNumber>
    </recommendedName>
</protein>
<dbReference type="EMBL" id="BCNO01000001">
    <property type="protein sequence ID" value="GAQ93842.1"/>
    <property type="molecule type" value="Genomic_DNA"/>
</dbReference>
<gene>
    <name evidence="9" type="primary">hemA</name>
    <name evidence="18" type="ORF">TAGGR_16</name>
</gene>
<dbReference type="Pfam" id="PF01488">
    <property type="entry name" value="Shikimate_DH"/>
    <property type="match status" value="1"/>
</dbReference>
<dbReference type="InterPro" id="IPR015895">
    <property type="entry name" value="4pyrrol_synth_GluRdtase_N"/>
</dbReference>
<dbReference type="OrthoDB" id="110209at2"/>
<comment type="similarity">
    <text evidence="2 9 14">Belongs to the glutamyl-tRNA reductase family.</text>
</comment>
<dbReference type="PANTHER" id="PTHR43013">
    <property type="entry name" value="GLUTAMYL-TRNA REDUCTASE"/>
    <property type="match status" value="1"/>
</dbReference>
<dbReference type="InterPro" id="IPR036453">
    <property type="entry name" value="GluRdtase_dimer_dom_sf"/>
</dbReference>
<dbReference type="GO" id="GO:0050661">
    <property type="term" value="F:NADP binding"/>
    <property type="evidence" value="ECO:0007669"/>
    <property type="project" value="InterPro"/>
</dbReference>
<dbReference type="Pfam" id="PF05201">
    <property type="entry name" value="GlutR_N"/>
    <property type="match status" value="1"/>
</dbReference>
<comment type="pathway">
    <text evidence="1 9 14">Porphyrin-containing compound metabolism; protoporphyrin-IX biosynthesis; 5-aminolevulinate from L-glutamyl-tRNA(Glu): step 1/2.</text>
</comment>
<evidence type="ECO:0000259" key="16">
    <source>
        <dbReference type="Pfam" id="PF01488"/>
    </source>
</evidence>
<evidence type="ECO:0000256" key="4">
    <source>
        <dbReference type="ARBA" id="ARBA00022857"/>
    </source>
</evidence>
<dbReference type="EC" id="1.2.1.70" evidence="3 9"/>
<feature type="domain" description="Quinate/shikimate 5-dehydrogenase/glutamyl-tRNA reductase" evidence="16">
    <location>
        <begin position="174"/>
        <end position="308"/>
    </location>
</feature>
<dbReference type="PANTHER" id="PTHR43013:SF1">
    <property type="entry name" value="GLUTAMYL-TRNA REDUCTASE"/>
    <property type="match status" value="1"/>
</dbReference>
<evidence type="ECO:0000313" key="18">
    <source>
        <dbReference type="EMBL" id="GAQ93842.1"/>
    </source>
</evidence>
<dbReference type="RefSeq" id="WP_059175336.1">
    <property type="nucleotide sequence ID" value="NZ_BCNO01000001.1"/>
</dbReference>
<accession>A0A0U9HNT3</accession>
<feature type="binding site" evidence="9 11">
    <location>
        <position position="111"/>
    </location>
    <ligand>
        <name>substrate</name>
    </ligand>
</feature>
<reference evidence="19" key="1">
    <citation type="submission" date="2016-01" db="EMBL/GenBank/DDBJ databases">
        <title>Draft genome sequence of Thermodesulfovibrio aggregans strain TGE-P1.</title>
        <authorList>
            <person name="Sekiguchi Y."/>
            <person name="Ohashi A."/>
            <person name="Matsuura N."/>
            <person name="Tourlousse M.D."/>
        </authorList>
    </citation>
    <scope>NUCLEOTIDE SEQUENCE [LARGE SCALE GENOMIC DNA]</scope>
    <source>
        <strain evidence="19">TGE-P1</strain>
    </source>
</reference>
<comment type="catalytic activity">
    <reaction evidence="7 9 14">
        <text>(S)-4-amino-5-oxopentanoate + tRNA(Glu) + NADP(+) = L-glutamyl-tRNA(Glu) + NADPH + H(+)</text>
        <dbReference type="Rhea" id="RHEA:12344"/>
        <dbReference type="Rhea" id="RHEA-COMP:9663"/>
        <dbReference type="Rhea" id="RHEA-COMP:9680"/>
        <dbReference type="ChEBI" id="CHEBI:15378"/>
        <dbReference type="ChEBI" id="CHEBI:57501"/>
        <dbReference type="ChEBI" id="CHEBI:57783"/>
        <dbReference type="ChEBI" id="CHEBI:58349"/>
        <dbReference type="ChEBI" id="CHEBI:78442"/>
        <dbReference type="ChEBI" id="CHEBI:78520"/>
        <dbReference type="EC" id="1.2.1.70"/>
    </reaction>
</comment>
<evidence type="ECO:0000256" key="2">
    <source>
        <dbReference type="ARBA" id="ARBA00005916"/>
    </source>
</evidence>
<dbReference type="CDD" id="cd05213">
    <property type="entry name" value="NAD_bind_Glutamyl_tRNA_reduct"/>
    <property type="match status" value="1"/>
</dbReference>
<organism evidence="18 19">
    <name type="scientific">Thermodesulfovibrio aggregans</name>
    <dbReference type="NCBI Taxonomy" id="86166"/>
    <lineage>
        <taxon>Bacteria</taxon>
        <taxon>Pseudomonadati</taxon>
        <taxon>Nitrospirota</taxon>
        <taxon>Thermodesulfovibrionia</taxon>
        <taxon>Thermodesulfovibrionales</taxon>
        <taxon>Thermodesulfovibrionaceae</taxon>
        <taxon>Thermodesulfovibrio</taxon>
    </lineage>
</organism>
<keyword evidence="4 9" id="KW-0521">NADP</keyword>
<dbReference type="GO" id="GO:0008883">
    <property type="term" value="F:glutamyl-tRNA reductase activity"/>
    <property type="evidence" value="ECO:0007669"/>
    <property type="project" value="UniProtKB-UniRule"/>
</dbReference>
<evidence type="ECO:0000256" key="10">
    <source>
        <dbReference type="PIRSR" id="PIRSR000445-1"/>
    </source>
</evidence>
<comment type="function">
    <text evidence="9">Catalyzes the NADPH-dependent reduction of glutamyl-tRNA(Glu) to glutamate 1-semialdehyde (GSA).</text>
</comment>
<evidence type="ECO:0000256" key="6">
    <source>
        <dbReference type="ARBA" id="ARBA00023244"/>
    </source>
</evidence>
<dbReference type="NCBIfam" id="TIGR01035">
    <property type="entry name" value="hemA"/>
    <property type="match status" value="1"/>
</dbReference>
<evidence type="ECO:0000256" key="14">
    <source>
        <dbReference type="RuleBase" id="RU000584"/>
    </source>
</evidence>
<comment type="miscellaneous">
    <text evidence="9">During catalysis, the active site Cys acts as a nucleophile attacking the alpha-carbonyl group of tRNA-bound glutamate with the formation of a thioester intermediate between enzyme and glutamate, and the concomitant release of tRNA(Glu). The thioester intermediate is finally reduced by direct hydride transfer from NADPH, to form the product GSA.</text>
</comment>
<evidence type="ECO:0000256" key="9">
    <source>
        <dbReference type="HAMAP-Rule" id="MF_00087"/>
    </source>
</evidence>
<evidence type="ECO:0000256" key="8">
    <source>
        <dbReference type="ARBA" id="ARBA00068659"/>
    </source>
</evidence>
<name>A0A0U9HNT3_9BACT</name>
<dbReference type="InterPro" id="IPR000343">
    <property type="entry name" value="4pyrrol_synth_GluRdtase"/>
</dbReference>
<dbReference type="PROSITE" id="PS00747">
    <property type="entry name" value="GLUTR"/>
    <property type="match status" value="1"/>
</dbReference>
<comment type="caution">
    <text evidence="18">The sequence shown here is derived from an EMBL/GenBank/DDBJ whole genome shotgun (WGS) entry which is preliminary data.</text>
</comment>
<dbReference type="FunFam" id="3.40.50.720:FF:000031">
    <property type="entry name" value="Glutamyl-tRNA reductase"/>
    <property type="match status" value="1"/>
</dbReference>
<feature type="active site" description="Nucleophile" evidence="9 10">
    <location>
        <position position="51"/>
    </location>
</feature>
<dbReference type="InterPro" id="IPR018214">
    <property type="entry name" value="GluRdtase_CS"/>
</dbReference>